<evidence type="ECO:0000256" key="3">
    <source>
        <dbReference type="ARBA" id="ARBA00022692"/>
    </source>
</evidence>
<dbReference type="PANTHER" id="PTHR25466:SF11">
    <property type="entry name" value="GALECTIN 17-RELATED"/>
    <property type="match status" value="1"/>
</dbReference>
<dbReference type="PANTHER" id="PTHR25466">
    <property type="entry name" value="T-LYMPHOCYTE ACTIVATION ANTIGEN"/>
    <property type="match status" value="1"/>
</dbReference>
<comment type="caution">
    <text evidence="12">The sequence shown here is derived from an EMBL/GenBank/DDBJ whole genome shotgun (WGS) entry which is preliminary data.</text>
</comment>
<keyword evidence="3" id="KW-0812">Transmembrane</keyword>
<dbReference type="InterPro" id="IPR036179">
    <property type="entry name" value="Ig-like_dom_sf"/>
</dbReference>
<comment type="subcellular location">
    <subcellularLocation>
        <location evidence="1">Cell membrane</location>
        <topology evidence="1">Single-pass type I membrane protein</topology>
    </subcellularLocation>
</comment>
<keyword evidence="7" id="KW-1015">Disulfide bond</keyword>
<dbReference type="InterPro" id="IPR013783">
    <property type="entry name" value="Ig-like_fold"/>
</dbReference>
<dbReference type="Gene3D" id="2.60.40.10">
    <property type="entry name" value="Immunoglobulins"/>
    <property type="match status" value="1"/>
</dbReference>
<dbReference type="GO" id="GO:0009897">
    <property type="term" value="C:external side of plasma membrane"/>
    <property type="evidence" value="ECO:0007669"/>
    <property type="project" value="TreeGrafter"/>
</dbReference>
<keyword evidence="4" id="KW-0732">Signal</keyword>
<keyword evidence="8" id="KW-0675">Receptor</keyword>
<evidence type="ECO:0000256" key="2">
    <source>
        <dbReference type="ARBA" id="ARBA00022475"/>
    </source>
</evidence>
<keyword evidence="2" id="KW-1003">Cell membrane</keyword>
<keyword evidence="13" id="KW-1185">Reference proteome</keyword>
<dbReference type="Proteomes" id="UP000593565">
    <property type="component" value="Unassembled WGS sequence"/>
</dbReference>
<evidence type="ECO:0000313" key="13">
    <source>
        <dbReference type="Proteomes" id="UP000593565"/>
    </source>
</evidence>
<keyword evidence="6" id="KW-0472">Membrane</keyword>
<organism evidence="12 13">
    <name type="scientific">Ameiurus melas</name>
    <name type="common">Black bullhead</name>
    <name type="synonym">Silurus melas</name>
    <dbReference type="NCBI Taxonomy" id="219545"/>
    <lineage>
        <taxon>Eukaryota</taxon>
        <taxon>Metazoa</taxon>
        <taxon>Chordata</taxon>
        <taxon>Craniata</taxon>
        <taxon>Vertebrata</taxon>
        <taxon>Euteleostomi</taxon>
        <taxon>Actinopterygii</taxon>
        <taxon>Neopterygii</taxon>
        <taxon>Teleostei</taxon>
        <taxon>Ostariophysi</taxon>
        <taxon>Siluriformes</taxon>
        <taxon>Ictaluridae</taxon>
        <taxon>Ameiurus</taxon>
    </lineage>
</organism>
<name>A0A7J6AFX2_AMEME</name>
<sequence>MQMCTDHVIDEENAQKEKKLLSFVFTSWFANSVDSRNISARVGITVVLPCEFNATSVHGLYVRWYIHSEVVFERVGQDSYEGEGYEGRVDVPEDELCKGNCSLVLRNVSVADAGHYRSYLKRFIQSVELSVDGKSP</sequence>
<evidence type="ECO:0000256" key="8">
    <source>
        <dbReference type="ARBA" id="ARBA00023170"/>
    </source>
</evidence>
<evidence type="ECO:0000256" key="7">
    <source>
        <dbReference type="ARBA" id="ARBA00023157"/>
    </source>
</evidence>
<dbReference type="InterPro" id="IPR051713">
    <property type="entry name" value="T-cell_Activation_Regulation"/>
</dbReference>
<dbReference type="GO" id="GO:0006955">
    <property type="term" value="P:immune response"/>
    <property type="evidence" value="ECO:0007669"/>
    <property type="project" value="TreeGrafter"/>
</dbReference>
<evidence type="ECO:0000256" key="6">
    <source>
        <dbReference type="ARBA" id="ARBA00023136"/>
    </source>
</evidence>
<evidence type="ECO:0000256" key="4">
    <source>
        <dbReference type="ARBA" id="ARBA00022729"/>
    </source>
</evidence>
<keyword evidence="10" id="KW-0393">Immunoglobulin domain</keyword>
<feature type="domain" description="Immunoglobulin V-set" evidence="11">
    <location>
        <begin position="35"/>
        <end position="117"/>
    </location>
</feature>
<dbReference type="EMBL" id="JAAGNN010000013">
    <property type="protein sequence ID" value="KAF4081723.1"/>
    <property type="molecule type" value="Genomic_DNA"/>
</dbReference>
<reference evidence="12 13" key="1">
    <citation type="submission" date="2020-02" db="EMBL/GenBank/DDBJ databases">
        <title>A chromosome-scale genome assembly of the black bullhead catfish (Ameiurus melas).</title>
        <authorList>
            <person name="Wen M."/>
            <person name="Zham M."/>
            <person name="Cabau C."/>
            <person name="Klopp C."/>
            <person name="Donnadieu C."/>
            <person name="Roques C."/>
            <person name="Bouchez O."/>
            <person name="Lampietro C."/>
            <person name="Jouanno E."/>
            <person name="Herpin A."/>
            <person name="Louis A."/>
            <person name="Berthelot C."/>
            <person name="Parey E."/>
            <person name="Roest-Crollius H."/>
            <person name="Braasch I."/>
            <person name="Postlethwait J."/>
            <person name="Robinson-Rechavi M."/>
            <person name="Echchiki A."/>
            <person name="Begum T."/>
            <person name="Montfort J."/>
            <person name="Schartl M."/>
            <person name="Bobe J."/>
            <person name="Guiguen Y."/>
        </authorList>
    </citation>
    <scope>NUCLEOTIDE SEQUENCE [LARGE SCALE GENOMIC DNA]</scope>
    <source>
        <strain evidence="12">M_S1</strain>
        <tissue evidence="12">Blood</tissue>
    </source>
</reference>
<accession>A0A7J6AFX2</accession>
<evidence type="ECO:0000256" key="1">
    <source>
        <dbReference type="ARBA" id="ARBA00004251"/>
    </source>
</evidence>
<evidence type="ECO:0000256" key="5">
    <source>
        <dbReference type="ARBA" id="ARBA00022989"/>
    </source>
</evidence>
<dbReference type="Pfam" id="PF07686">
    <property type="entry name" value="V-set"/>
    <property type="match status" value="1"/>
</dbReference>
<proteinExistence type="predicted"/>
<keyword evidence="9" id="KW-0325">Glycoprotein</keyword>
<evidence type="ECO:0000256" key="9">
    <source>
        <dbReference type="ARBA" id="ARBA00023180"/>
    </source>
</evidence>
<protein>
    <recommendedName>
        <fullName evidence="11">Immunoglobulin V-set domain-containing protein</fullName>
    </recommendedName>
</protein>
<dbReference type="GO" id="GO:0071222">
    <property type="term" value="P:cellular response to lipopolysaccharide"/>
    <property type="evidence" value="ECO:0007669"/>
    <property type="project" value="TreeGrafter"/>
</dbReference>
<evidence type="ECO:0000256" key="10">
    <source>
        <dbReference type="ARBA" id="ARBA00023319"/>
    </source>
</evidence>
<dbReference type="SUPFAM" id="SSF48726">
    <property type="entry name" value="Immunoglobulin"/>
    <property type="match status" value="1"/>
</dbReference>
<keyword evidence="5" id="KW-1133">Transmembrane helix</keyword>
<evidence type="ECO:0000313" key="12">
    <source>
        <dbReference type="EMBL" id="KAF4081723.1"/>
    </source>
</evidence>
<dbReference type="GO" id="GO:0042102">
    <property type="term" value="P:positive regulation of T cell proliferation"/>
    <property type="evidence" value="ECO:0007669"/>
    <property type="project" value="TreeGrafter"/>
</dbReference>
<dbReference type="GO" id="GO:0007166">
    <property type="term" value="P:cell surface receptor signaling pathway"/>
    <property type="evidence" value="ECO:0007669"/>
    <property type="project" value="TreeGrafter"/>
</dbReference>
<dbReference type="GO" id="GO:0031295">
    <property type="term" value="P:T cell costimulation"/>
    <property type="evidence" value="ECO:0007669"/>
    <property type="project" value="TreeGrafter"/>
</dbReference>
<dbReference type="AlphaFoldDB" id="A0A7J6AFX2"/>
<dbReference type="GO" id="GO:0042130">
    <property type="term" value="P:negative regulation of T cell proliferation"/>
    <property type="evidence" value="ECO:0007669"/>
    <property type="project" value="TreeGrafter"/>
</dbReference>
<gene>
    <name evidence="12" type="ORF">AMELA_G00164560</name>
</gene>
<evidence type="ECO:0000259" key="11">
    <source>
        <dbReference type="Pfam" id="PF07686"/>
    </source>
</evidence>
<dbReference type="InterPro" id="IPR013106">
    <property type="entry name" value="Ig_V-set"/>
</dbReference>